<comment type="caution">
    <text evidence="1">The sequence shown here is derived from an EMBL/GenBank/DDBJ whole genome shotgun (WGS) entry which is preliminary data.</text>
</comment>
<organism evidence="1 2">
    <name type="scientific">Saccharibacillus sacchari</name>
    <dbReference type="NCBI Taxonomy" id="456493"/>
    <lineage>
        <taxon>Bacteria</taxon>
        <taxon>Bacillati</taxon>
        <taxon>Bacillota</taxon>
        <taxon>Bacilli</taxon>
        <taxon>Bacillales</taxon>
        <taxon>Paenibacillaceae</taxon>
        <taxon>Saccharibacillus</taxon>
    </lineage>
</organism>
<accession>A0ACC6PG17</accession>
<sequence length="348" mass="36771">MIRILRKHPFAGAKVSSGVIMAGILSMLVILIALLSMNVGKMNVSPIEVLQVLAGQGTDKQKLVVFDFRLPRIVLAILVGFGMALSGCIMQSLLRNDLASPGTLGISSGSGLFVLAYISIFAAQGLVPMSSLPLLLPALAFVGGLTAAGIIFLLAYRKGREISPTALILTGVAVGSGYGALSLLMTLRLDSKQYDFALRWQAGSLWGADWKYLAILLPWTLLIGLYVLYKARTLNVLNLNTQTAHGLGLPYRREFIGLALAAVALSAGSVALGGNFFFVGMIAPHIAKRLVGPNHKVLLPVSGLVGALIILAADTFTRTVSLGADIPTGVVITIAVTPYFLYLLAKSK</sequence>
<dbReference type="Proteomes" id="UP001380953">
    <property type="component" value="Unassembled WGS sequence"/>
</dbReference>
<reference evidence="1" key="1">
    <citation type="submission" date="2024-03" db="EMBL/GenBank/DDBJ databases">
        <title>Whole genome sequecning of epiphytes from Marcgravia umbellata leaves.</title>
        <authorList>
            <person name="Kumar G."/>
            <person name="Savka M.A."/>
        </authorList>
    </citation>
    <scope>NUCLEOTIDE SEQUENCE</scope>
    <source>
        <strain evidence="1">RIT_BL5</strain>
    </source>
</reference>
<evidence type="ECO:0000313" key="2">
    <source>
        <dbReference type="Proteomes" id="UP001380953"/>
    </source>
</evidence>
<gene>
    <name evidence="1" type="ORF">WKI47_18275</name>
</gene>
<dbReference type="EMBL" id="JBBKAR010000046">
    <property type="protein sequence ID" value="MEJ8305861.1"/>
    <property type="molecule type" value="Genomic_DNA"/>
</dbReference>
<protein>
    <submittedName>
        <fullName evidence="1">Iron ABC transporter permease</fullName>
    </submittedName>
</protein>
<name>A0ACC6PG17_9BACL</name>
<evidence type="ECO:0000313" key="1">
    <source>
        <dbReference type="EMBL" id="MEJ8305861.1"/>
    </source>
</evidence>
<proteinExistence type="predicted"/>
<keyword evidence="2" id="KW-1185">Reference proteome</keyword>